<dbReference type="InterPro" id="IPR004360">
    <property type="entry name" value="Glyas_Fos-R_dOase_dom"/>
</dbReference>
<evidence type="ECO:0000313" key="2">
    <source>
        <dbReference type="EMBL" id="KAK5700637.1"/>
    </source>
</evidence>
<comment type="caution">
    <text evidence="2">The sequence shown here is derived from an EMBL/GenBank/DDBJ whole genome shotgun (WGS) entry which is preliminary data.</text>
</comment>
<dbReference type="AlphaFoldDB" id="A0AAN8A343"/>
<dbReference type="Proteomes" id="UP001310594">
    <property type="component" value="Unassembled WGS sequence"/>
</dbReference>
<reference evidence="2" key="1">
    <citation type="submission" date="2023-08" db="EMBL/GenBank/DDBJ databases">
        <title>Black Yeasts Isolated from many extreme environments.</title>
        <authorList>
            <person name="Coleine C."/>
            <person name="Stajich J.E."/>
            <person name="Selbmann L."/>
        </authorList>
    </citation>
    <scope>NUCLEOTIDE SEQUENCE</scope>
    <source>
        <strain evidence="2">CCFEE 5810</strain>
    </source>
</reference>
<dbReference type="Gene3D" id="3.10.180.10">
    <property type="entry name" value="2,3-Dihydroxybiphenyl 1,2-Dioxygenase, domain 1"/>
    <property type="match status" value="1"/>
</dbReference>
<evidence type="ECO:0000259" key="1">
    <source>
        <dbReference type="PROSITE" id="PS51819"/>
    </source>
</evidence>
<accession>A0AAN8A343</accession>
<evidence type="ECO:0000313" key="3">
    <source>
        <dbReference type="Proteomes" id="UP001310594"/>
    </source>
</evidence>
<organism evidence="2 3">
    <name type="scientific">Elasticomyces elasticus</name>
    <dbReference type="NCBI Taxonomy" id="574655"/>
    <lineage>
        <taxon>Eukaryota</taxon>
        <taxon>Fungi</taxon>
        <taxon>Dikarya</taxon>
        <taxon>Ascomycota</taxon>
        <taxon>Pezizomycotina</taxon>
        <taxon>Dothideomycetes</taxon>
        <taxon>Dothideomycetidae</taxon>
        <taxon>Mycosphaerellales</taxon>
        <taxon>Teratosphaeriaceae</taxon>
        <taxon>Elasticomyces</taxon>
    </lineage>
</organism>
<dbReference type="PROSITE" id="PS51819">
    <property type="entry name" value="VOC"/>
    <property type="match status" value="1"/>
</dbReference>
<gene>
    <name evidence="2" type="ORF">LTR97_005154</name>
</gene>
<sequence length="144" mass="16047">MAPRRHFGFRRIRPTFSADSEDAAVNHLQKLYGNKLRSVKVAFLSTGNSVGFELFEFTDPPIRKPDLENWTLEEQYQRGGFFHICLTVPDPAGKCKEVCADGAAQIGETIPGFDGNVGLYFRDPYGNVVELMSGNFEQLLANTA</sequence>
<dbReference type="Pfam" id="PF00903">
    <property type="entry name" value="Glyoxalase"/>
    <property type="match status" value="1"/>
</dbReference>
<proteinExistence type="predicted"/>
<feature type="domain" description="VOC" evidence="1">
    <location>
        <begin position="8"/>
        <end position="134"/>
    </location>
</feature>
<protein>
    <recommendedName>
        <fullName evidence="1">VOC domain-containing protein</fullName>
    </recommendedName>
</protein>
<name>A0AAN8A343_9PEZI</name>
<dbReference type="InterPro" id="IPR037523">
    <property type="entry name" value="VOC_core"/>
</dbReference>
<dbReference type="EMBL" id="JAVRQU010000007">
    <property type="protein sequence ID" value="KAK5700637.1"/>
    <property type="molecule type" value="Genomic_DNA"/>
</dbReference>
<dbReference type="InterPro" id="IPR029068">
    <property type="entry name" value="Glyas_Bleomycin-R_OHBP_Dase"/>
</dbReference>
<dbReference type="SUPFAM" id="SSF54593">
    <property type="entry name" value="Glyoxalase/Bleomycin resistance protein/Dihydroxybiphenyl dioxygenase"/>
    <property type="match status" value="1"/>
</dbReference>